<reference evidence="1" key="1">
    <citation type="submission" date="2018-01" db="EMBL/GenBank/DDBJ databases">
        <title>An insight into the sialome of Amazonian anophelines.</title>
        <authorList>
            <person name="Ribeiro J.M."/>
            <person name="Scarpassa V."/>
            <person name="Calvo E."/>
        </authorList>
    </citation>
    <scope>NUCLEOTIDE SEQUENCE</scope>
    <source>
        <tissue evidence="1">Salivary glands</tissue>
    </source>
</reference>
<dbReference type="AlphaFoldDB" id="A0A2M3ZXC0"/>
<dbReference type="EMBL" id="GGFM01012359">
    <property type="protein sequence ID" value="MBW33110.1"/>
    <property type="molecule type" value="Transcribed_RNA"/>
</dbReference>
<proteinExistence type="predicted"/>
<name>A0A2M3ZXC0_9DIPT</name>
<evidence type="ECO:0000313" key="1">
    <source>
        <dbReference type="EMBL" id="MBW33110.1"/>
    </source>
</evidence>
<accession>A0A2M3ZXC0</accession>
<protein>
    <submittedName>
        <fullName evidence="1">Putative secreted peptide</fullName>
    </submittedName>
</protein>
<sequence>MARLFFVLCAIWTVIMILTIGLPVQSHLQNCTAVNATTVSFKPLLSIILSLTKFALILSDRCSVPSQTTLATATVIEDISKE</sequence>
<organism evidence="1">
    <name type="scientific">Anopheles braziliensis</name>
    <dbReference type="NCBI Taxonomy" id="58242"/>
    <lineage>
        <taxon>Eukaryota</taxon>
        <taxon>Metazoa</taxon>
        <taxon>Ecdysozoa</taxon>
        <taxon>Arthropoda</taxon>
        <taxon>Hexapoda</taxon>
        <taxon>Insecta</taxon>
        <taxon>Pterygota</taxon>
        <taxon>Neoptera</taxon>
        <taxon>Endopterygota</taxon>
        <taxon>Diptera</taxon>
        <taxon>Nematocera</taxon>
        <taxon>Culicoidea</taxon>
        <taxon>Culicidae</taxon>
        <taxon>Anophelinae</taxon>
        <taxon>Anopheles</taxon>
    </lineage>
</organism>